<dbReference type="OrthoDB" id="629492at2759"/>
<gene>
    <name evidence="5" type="ORF">BU24DRAFT_388893</name>
</gene>
<keyword evidence="2 3" id="KW-0802">TPR repeat</keyword>
<evidence type="ECO:0000256" key="2">
    <source>
        <dbReference type="ARBA" id="ARBA00022803"/>
    </source>
</evidence>
<feature type="repeat" description="TPR" evidence="3">
    <location>
        <begin position="8"/>
        <end position="41"/>
    </location>
</feature>
<dbReference type="SUPFAM" id="SSF81383">
    <property type="entry name" value="F-box domain"/>
    <property type="match status" value="1"/>
</dbReference>
<dbReference type="InterPro" id="IPR036047">
    <property type="entry name" value="F-box-like_dom_sf"/>
</dbReference>
<dbReference type="Gene3D" id="3.80.10.10">
    <property type="entry name" value="Ribonuclease Inhibitor"/>
    <property type="match status" value="1"/>
</dbReference>
<dbReference type="InterPro" id="IPR032675">
    <property type="entry name" value="LRR_dom_sf"/>
</dbReference>
<evidence type="ECO:0000256" key="3">
    <source>
        <dbReference type="PROSITE-ProRule" id="PRU00339"/>
    </source>
</evidence>
<dbReference type="Pfam" id="PF12937">
    <property type="entry name" value="F-box-like"/>
    <property type="match status" value="1"/>
</dbReference>
<reference evidence="5" key="1">
    <citation type="journal article" date="2020" name="Stud. Mycol.">
        <title>101 Dothideomycetes genomes: a test case for predicting lifestyles and emergence of pathogens.</title>
        <authorList>
            <person name="Haridas S."/>
            <person name="Albert R."/>
            <person name="Binder M."/>
            <person name="Bloem J."/>
            <person name="Labutti K."/>
            <person name="Salamov A."/>
            <person name="Andreopoulos B."/>
            <person name="Baker S."/>
            <person name="Barry K."/>
            <person name="Bills G."/>
            <person name="Bluhm B."/>
            <person name="Cannon C."/>
            <person name="Castanera R."/>
            <person name="Culley D."/>
            <person name="Daum C."/>
            <person name="Ezra D."/>
            <person name="Gonzalez J."/>
            <person name="Henrissat B."/>
            <person name="Kuo A."/>
            <person name="Liang C."/>
            <person name="Lipzen A."/>
            <person name="Lutzoni F."/>
            <person name="Magnuson J."/>
            <person name="Mondo S."/>
            <person name="Nolan M."/>
            <person name="Ohm R."/>
            <person name="Pangilinan J."/>
            <person name="Park H.-J."/>
            <person name="Ramirez L."/>
            <person name="Alfaro M."/>
            <person name="Sun H."/>
            <person name="Tritt A."/>
            <person name="Yoshinaga Y."/>
            <person name="Zwiers L.-H."/>
            <person name="Turgeon B."/>
            <person name="Goodwin S."/>
            <person name="Spatafora J."/>
            <person name="Crous P."/>
            <person name="Grigoriev I."/>
        </authorList>
    </citation>
    <scope>NUCLEOTIDE SEQUENCE</scope>
    <source>
        <strain evidence="5">CBS 175.79</strain>
    </source>
</reference>
<dbReference type="SUPFAM" id="SSF52047">
    <property type="entry name" value="RNI-like"/>
    <property type="match status" value="1"/>
</dbReference>
<dbReference type="Proteomes" id="UP000799778">
    <property type="component" value="Unassembled WGS sequence"/>
</dbReference>
<dbReference type="PROSITE" id="PS50181">
    <property type="entry name" value="FBOX"/>
    <property type="match status" value="1"/>
</dbReference>
<protein>
    <submittedName>
        <fullName evidence="5">RNI-like protein</fullName>
    </submittedName>
</protein>
<name>A0A6A5XWL7_9PLEO</name>
<keyword evidence="6" id="KW-1185">Reference proteome</keyword>
<dbReference type="InterPro" id="IPR019734">
    <property type="entry name" value="TPR_rpt"/>
</dbReference>
<accession>A0A6A5XWL7</accession>
<dbReference type="PROSITE" id="PS50005">
    <property type="entry name" value="TPR"/>
    <property type="match status" value="1"/>
</dbReference>
<dbReference type="EMBL" id="ML978068">
    <property type="protein sequence ID" value="KAF2017552.1"/>
    <property type="molecule type" value="Genomic_DNA"/>
</dbReference>
<dbReference type="SMART" id="SM00028">
    <property type="entry name" value="TPR"/>
    <property type="match status" value="2"/>
</dbReference>
<dbReference type="InterPro" id="IPR011990">
    <property type="entry name" value="TPR-like_helical_dom_sf"/>
</dbReference>
<dbReference type="PANTHER" id="PTHR22904">
    <property type="entry name" value="TPR REPEAT CONTAINING PROTEIN"/>
    <property type="match status" value="1"/>
</dbReference>
<evidence type="ECO:0000259" key="4">
    <source>
        <dbReference type="PROSITE" id="PS50181"/>
    </source>
</evidence>
<evidence type="ECO:0000256" key="1">
    <source>
        <dbReference type="ARBA" id="ARBA00022737"/>
    </source>
</evidence>
<evidence type="ECO:0000313" key="6">
    <source>
        <dbReference type="Proteomes" id="UP000799778"/>
    </source>
</evidence>
<dbReference type="SUPFAM" id="SSF48452">
    <property type="entry name" value="TPR-like"/>
    <property type="match status" value="1"/>
</dbReference>
<dbReference type="InterPro" id="IPR001810">
    <property type="entry name" value="F-box_dom"/>
</dbReference>
<organism evidence="5 6">
    <name type="scientific">Aaosphaeria arxii CBS 175.79</name>
    <dbReference type="NCBI Taxonomy" id="1450172"/>
    <lineage>
        <taxon>Eukaryota</taxon>
        <taxon>Fungi</taxon>
        <taxon>Dikarya</taxon>
        <taxon>Ascomycota</taxon>
        <taxon>Pezizomycotina</taxon>
        <taxon>Dothideomycetes</taxon>
        <taxon>Pleosporomycetidae</taxon>
        <taxon>Pleosporales</taxon>
        <taxon>Pleosporales incertae sedis</taxon>
        <taxon>Aaosphaeria</taxon>
    </lineage>
</organism>
<dbReference type="GeneID" id="54282419"/>
<dbReference type="AlphaFoldDB" id="A0A6A5XWL7"/>
<dbReference type="PANTHER" id="PTHR22904:SF523">
    <property type="entry name" value="STRESS-INDUCED-PHOSPHOPROTEIN 1"/>
    <property type="match status" value="1"/>
</dbReference>
<feature type="domain" description="F-box" evidence="4">
    <location>
        <begin position="134"/>
        <end position="181"/>
    </location>
</feature>
<dbReference type="RefSeq" id="XP_033385891.1">
    <property type="nucleotide sequence ID" value="XM_033525022.1"/>
</dbReference>
<proteinExistence type="predicted"/>
<dbReference type="Gene3D" id="1.20.1280.50">
    <property type="match status" value="1"/>
</dbReference>
<sequence>MSRHTISPDEYLELGRNYYKQKNYEKAIEAFTHGIEASETPLITLLDYRAASYIKNENSNAALKDARDMIRMHKKDIRGYLRTASLLEKTEKFDTALNIYAYGKKNVPTTDKNYKLLQQLHDKLTRKISPPTSVDPFTILPPELIDMVLDYLGFRNMVRCLPVSKGWKTYICGRPSLWTNLDLSLARKDVSRAFVRDAVKRSRGAITHATFHRFYHTDMLKRIPPACKQLGHLEFLSGRSMSDTFIEMAKGAPNLKKLVVHVEVTLDTITQVLRHRPTLEHVEFLNLGHSTVPANWTGPFPDLKSISLHPGDQATRFALLNLPAFLAKAPSLRTLSLTNWAGPIDRRFDPSTATLTHLNLTNLGLESIPPLPPTLTHLTLTPRRRICFSNTRPYTLNAQSWLNITLASLPNLTHLSLSRIILDGIDFFSLFLDMYEPEDDDNNGMAPQLTSIPDTAPLQHLSLREIEYPEPYTLFGPTGYLSQSKRILTPSLESLKITNTPITDNDIDDLLLSAPYPNLHTVDLSVTHITGASVKTLVDNLPALRDIVLNDCPNIVDREAVDYALGRGIGVMRVSRVGAGSGRKLALGSRSVRHG</sequence>
<evidence type="ECO:0000313" key="5">
    <source>
        <dbReference type="EMBL" id="KAF2017552.1"/>
    </source>
</evidence>
<dbReference type="Gene3D" id="1.25.40.10">
    <property type="entry name" value="Tetratricopeptide repeat domain"/>
    <property type="match status" value="1"/>
</dbReference>
<keyword evidence="1" id="KW-0677">Repeat</keyword>
<dbReference type="GO" id="GO:0051879">
    <property type="term" value="F:Hsp90 protein binding"/>
    <property type="evidence" value="ECO:0007669"/>
    <property type="project" value="TreeGrafter"/>
</dbReference>